<feature type="domain" description="HAMP" evidence="14">
    <location>
        <begin position="212"/>
        <end position="264"/>
    </location>
</feature>
<evidence type="ECO:0000256" key="6">
    <source>
        <dbReference type="ARBA" id="ARBA00022989"/>
    </source>
</evidence>
<evidence type="ECO:0000256" key="11">
    <source>
        <dbReference type="SAM" id="Coils"/>
    </source>
</evidence>
<gene>
    <name evidence="15" type="ORF">SAMN05444352_11424</name>
</gene>
<keyword evidence="7 12" id="KW-0472">Membrane</keyword>
<dbReference type="GO" id="GO:0004888">
    <property type="term" value="F:transmembrane signaling receptor activity"/>
    <property type="evidence" value="ECO:0007669"/>
    <property type="project" value="InterPro"/>
</dbReference>
<proteinExistence type="inferred from homology"/>
<evidence type="ECO:0000256" key="9">
    <source>
        <dbReference type="ARBA" id="ARBA00029447"/>
    </source>
</evidence>
<dbReference type="STRING" id="1215104.GCA_000730585_03293"/>
<dbReference type="InterPro" id="IPR003660">
    <property type="entry name" value="HAMP_dom"/>
</dbReference>
<dbReference type="CDD" id="cd06225">
    <property type="entry name" value="HAMP"/>
    <property type="match status" value="1"/>
</dbReference>
<evidence type="ECO:0000256" key="3">
    <source>
        <dbReference type="ARBA" id="ARBA00022481"/>
    </source>
</evidence>
<dbReference type="Pfam" id="PF12729">
    <property type="entry name" value="4HB_MCP_1"/>
    <property type="match status" value="1"/>
</dbReference>
<dbReference type="GO" id="GO:0006935">
    <property type="term" value="P:chemotaxis"/>
    <property type="evidence" value="ECO:0007669"/>
    <property type="project" value="UniProtKB-KW"/>
</dbReference>
<dbReference type="FunFam" id="1.10.287.950:FF:000001">
    <property type="entry name" value="Methyl-accepting chemotaxis sensory transducer"/>
    <property type="match status" value="1"/>
</dbReference>
<dbReference type="GO" id="GO:0007165">
    <property type="term" value="P:signal transduction"/>
    <property type="evidence" value="ECO:0007669"/>
    <property type="project" value="UniProtKB-KW"/>
</dbReference>
<dbReference type="OrthoDB" id="8724574at2"/>
<dbReference type="PROSITE" id="PS50111">
    <property type="entry name" value="CHEMOTAXIS_TRANSDUC_2"/>
    <property type="match status" value="1"/>
</dbReference>
<keyword evidence="3" id="KW-0488">Methylation</keyword>
<dbReference type="CDD" id="cd11386">
    <property type="entry name" value="MCP_signal"/>
    <property type="match status" value="1"/>
</dbReference>
<evidence type="ECO:0000256" key="10">
    <source>
        <dbReference type="PROSITE-ProRule" id="PRU00284"/>
    </source>
</evidence>
<dbReference type="PANTHER" id="PTHR32089:SF120">
    <property type="entry name" value="METHYL-ACCEPTING CHEMOTAXIS PROTEIN TLPQ"/>
    <property type="match status" value="1"/>
</dbReference>
<dbReference type="Pfam" id="PF00672">
    <property type="entry name" value="HAMP"/>
    <property type="match status" value="1"/>
</dbReference>
<dbReference type="Pfam" id="PF00015">
    <property type="entry name" value="MCPsignal"/>
    <property type="match status" value="1"/>
</dbReference>
<evidence type="ECO:0000256" key="12">
    <source>
        <dbReference type="SAM" id="Phobius"/>
    </source>
</evidence>
<evidence type="ECO:0000256" key="4">
    <source>
        <dbReference type="ARBA" id="ARBA00022500"/>
    </source>
</evidence>
<accession>A0A239GXK5</accession>
<evidence type="ECO:0000256" key="2">
    <source>
        <dbReference type="ARBA" id="ARBA00022475"/>
    </source>
</evidence>
<evidence type="ECO:0000256" key="5">
    <source>
        <dbReference type="ARBA" id="ARBA00022692"/>
    </source>
</evidence>
<dbReference type="GO" id="GO:0005886">
    <property type="term" value="C:plasma membrane"/>
    <property type="evidence" value="ECO:0007669"/>
    <property type="project" value="UniProtKB-SubCell"/>
</dbReference>
<evidence type="ECO:0000256" key="7">
    <source>
        <dbReference type="ARBA" id="ARBA00023136"/>
    </source>
</evidence>
<dbReference type="SMART" id="SM00304">
    <property type="entry name" value="HAMP"/>
    <property type="match status" value="1"/>
</dbReference>
<dbReference type="AlphaFoldDB" id="A0A239GXK5"/>
<evidence type="ECO:0000259" key="13">
    <source>
        <dbReference type="PROSITE" id="PS50111"/>
    </source>
</evidence>
<reference evidence="16" key="1">
    <citation type="submission" date="2017-06" db="EMBL/GenBank/DDBJ databases">
        <authorList>
            <person name="Varghese N."/>
            <person name="Submissions S."/>
        </authorList>
    </citation>
    <scope>NUCLEOTIDE SEQUENCE [LARGE SCALE GENOMIC DNA]</scope>
    <source>
        <strain evidence="16">DSM 22348</strain>
    </source>
</reference>
<dbReference type="PANTHER" id="PTHR32089">
    <property type="entry name" value="METHYL-ACCEPTING CHEMOTAXIS PROTEIN MCPB"/>
    <property type="match status" value="1"/>
</dbReference>
<dbReference type="InterPro" id="IPR004089">
    <property type="entry name" value="MCPsignal_dom"/>
</dbReference>
<dbReference type="InterPro" id="IPR024478">
    <property type="entry name" value="HlyB_4HB_MCP"/>
</dbReference>
<evidence type="ECO:0000256" key="1">
    <source>
        <dbReference type="ARBA" id="ARBA00004651"/>
    </source>
</evidence>
<organism evidence="15 16">
    <name type="scientific">Pseudomonas japonica</name>
    <dbReference type="NCBI Taxonomy" id="256466"/>
    <lineage>
        <taxon>Bacteria</taxon>
        <taxon>Pseudomonadati</taxon>
        <taxon>Pseudomonadota</taxon>
        <taxon>Gammaproteobacteria</taxon>
        <taxon>Pseudomonadales</taxon>
        <taxon>Pseudomonadaceae</taxon>
        <taxon>Pseudomonas</taxon>
    </lineage>
</organism>
<dbReference type="SUPFAM" id="SSF58104">
    <property type="entry name" value="Methyl-accepting chemotaxis protein (MCP) signaling domain"/>
    <property type="match status" value="1"/>
</dbReference>
<protein>
    <submittedName>
        <fullName evidence="15">Methyl-accepting chemotaxis protein</fullName>
    </submittedName>
</protein>
<dbReference type="PRINTS" id="PR00260">
    <property type="entry name" value="CHEMTRNSDUCR"/>
</dbReference>
<name>A0A239GXK5_9PSED</name>
<dbReference type="EMBL" id="FZOL01000014">
    <property type="protein sequence ID" value="SNS73939.1"/>
    <property type="molecule type" value="Genomic_DNA"/>
</dbReference>
<dbReference type="PROSITE" id="PS50885">
    <property type="entry name" value="HAMP"/>
    <property type="match status" value="1"/>
</dbReference>
<keyword evidence="11" id="KW-0175">Coiled coil</keyword>
<feature type="coiled-coil region" evidence="11">
    <location>
        <begin position="238"/>
        <end position="311"/>
    </location>
</feature>
<evidence type="ECO:0000256" key="8">
    <source>
        <dbReference type="ARBA" id="ARBA00023224"/>
    </source>
</evidence>
<keyword evidence="5 12" id="KW-0812">Transmembrane</keyword>
<evidence type="ECO:0000259" key="14">
    <source>
        <dbReference type="PROSITE" id="PS50885"/>
    </source>
</evidence>
<sequence>MSLRNMNIAPRALLGFALIGALMLALGSFALTQMSKIRQAGEDIEQITVPSIKALDQINLLTLRLRTLSYRLMINREADVLQNTVSQLAERNSQIDTARKVYEPLIASDEERGVYNQYVQALGQYRQLENRMVQHSQANDLPAIREMINRELLQNMEQITANLDKLVKINTDQTRDINQAAAEQYASAFTLVIGLLIAATVLTFLCAIVLTRSIVKPIDEVLGVAEQIAAGNLTHSIRPEGKDEAARLQQAMAKMQEQLRDTLQQIAGSATQLASAAEELNSVTEESARGLQQQNNEIEQAATAVTEMTSAVEEVARNAVSTSEASAEATRSATDGRDLVMETVSAIERMSNDVQSTSVLVGNLAEQSRDIGKVLDVIRGLADQTNLLALNAAIEAARAGEAGRGFAVVADEVRALAHRTQQSTAEIERMVSSIQGGTEQAVGSMRNSTERAESTLSIARGAGSALETITGAVAQINERNLVIASAAEEQAQVAREVDRNLVNINDLSVQSATGAHQTSAASAELSRLAVGLNGLVARFRV</sequence>
<dbReference type="SMART" id="SM00283">
    <property type="entry name" value="MA"/>
    <property type="match status" value="1"/>
</dbReference>
<evidence type="ECO:0000313" key="15">
    <source>
        <dbReference type="EMBL" id="SNS73939.1"/>
    </source>
</evidence>
<dbReference type="Proteomes" id="UP000198407">
    <property type="component" value="Unassembled WGS sequence"/>
</dbReference>
<comment type="similarity">
    <text evidence="9">Belongs to the methyl-accepting chemotaxis (MCP) protein family.</text>
</comment>
<keyword evidence="8 10" id="KW-0807">Transducer</keyword>
<keyword evidence="16" id="KW-1185">Reference proteome</keyword>
<feature type="transmembrane region" description="Helical" evidence="12">
    <location>
        <begin position="185"/>
        <end position="210"/>
    </location>
</feature>
<evidence type="ECO:0000313" key="16">
    <source>
        <dbReference type="Proteomes" id="UP000198407"/>
    </source>
</evidence>
<dbReference type="InterPro" id="IPR004090">
    <property type="entry name" value="Chemotax_Me-accpt_rcpt"/>
</dbReference>
<dbReference type="Gene3D" id="1.10.287.950">
    <property type="entry name" value="Methyl-accepting chemotaxis protein"/>
    <property type="match status" value="1"/>
</dbReference>
<keyword evidence="2" id="KW-1003">Cell membrane</keyword>
<comment type="subcellular location">
    <subcellularLocation>
        <location evidence="1">Cell membrane</location>
        <topology evidence="1">Multi-pass membrane protein</topology>
    </subcellularLocation>
</comment>
<keyword evidence="4" id="KW-0145">Chemotaxis</keyword>
<keyword evidence="6 12" id="KW-1133">Transmembrane helix</keyword>
<feature type="domain" description="Methyl-accepting transducer" evidence="13">
    <location>
        <begin position="269"/>
        <end position="505"/>
    </location>
</feature>